<dbReference type="HOGENOM" id="CLU_2979208_0_0_1"/>
<dbReference type="EnsemblFungi" id="EJT76028">
    <property type="protein sequence ID" value="EJT76028"/>
    <property type="gene ID" value="GGTG_05952"/>
</dbReference>
<reference evidence="1" key="3">
    <citation type="submission" date="2010-09" db="EMBL/GenBank/DDBJ databases">
        <title>Annotation of Gaeumannomyces graminis var. tritici R3-111a-1.</title>
        <authorList>
            <consortium name="The Broad Institute Genome Sequencing Platform"/>
            <person name="Ma L.-J."/>
            <person name="Dead R."/>
            <person name="Young S.K."/>
            <person name="Zeng Q."/>
            <person name="Gargeya S."/>
            <person name="Fitzgerald M."/>
            <person name="Haas B."/>
            <person name="Abouelleil A."/>
            <person name="Alvarado L."/>
            <person name="Arachchi H.M."/>
            <person name="Berlin A."/>
            <person name="Brown A."/>
            <person name="Chapman S.B."/>
            <person name="Chen Z."/>
            <person name="Dunbar C."/>
            <person name="Freedman E."/>
            <person name="Gearin G."/>
            <person name="Gellesch M."/>
            <person name="Goldberg J."/>
            <person name="Griggs A."/>
            <person name="Gujja S."/>
            <person name="Heiman D."/>
            <person name="Howarth C."/>
            <person name="Larson L."/>
            <person name="Lui A."/>
            <person name="MacDonald P.J.P."/>
            <person name="Mehta T."/>
            <person name="Montmayeur A."/>
            <person name="Murphy C."/>
            <person name="Neiman D."/>
            <person name="Pearson M."/>
            <person name="Priest M."/>
            <person name="Roberts A."/>
            <person name="Saif S."/>
            <person name="Shea T."/>
            <person name="Shenoy N."/>
            <person name="Sisk P."/>
            <person name="Stolte C."/>
            <person name="Sykes S."/>
            <person name="Yandava C."/>
            <person name="Wortman J."/>
            <person name="Nusbaum C."/>
            <person name="Birren B."/>
        </authorList>
    </citation>
    <scope>NUCLEOTIDE SEQUENCE</scope>
    <source>
        <strain evidence="1">R3-111a-1</strain>
    </source>
</reference>
<dbReference type="EMBL" id="GL385397">
    <property type="protein sequence ID" value="EJT76028.1"/>
    <property type="molecule type" value="Genomic_DNA"/>
</dbReference>
<reference evidence="2" key="4">
    <citation type="journal article" date="2015" name="G3 (Bethesda)">
        <title>Genome sequences of three phytopathogenic species of the Magnaporthaceae family of fungi.</title>
        <authorList>
            <person name="Okagaki L.H."/>
            <person name="Nunes C.C."/>
            <person name="Sailsbery J."/>
            <person name="Clay B."/>
            <person name="Brown D."/>
            <person name="John T."/>
            <person name="Oh Y."/>
            <person name="Young N."/>
            <person name="Fitzgerald M."/>
            <person name="Haas B.J."/>
            <person name="Zeng Q."/>
            <person name="Young S."/>
            <person name="Adiconis X."/>
            <person name="Fan L."/>
            <person name="Levin J.Z."/>
            <person name="Mitchell T.K."/>
            <person name="Okubara P.A."/>
            <person name="Farman M.L."/>
            <person name="Kohn L.M."/>
            <person name="Birren B."/>
            <person name="Ma L.-J."/>
            <person name="Dean R.A."/>
        </authorList>
    </citation>
    <scope>NUCLEOTIDE SEQUENCE</scope>
    <source>
        <strain evidence="2">R3-111a-1</strain>
    </source>
</reference>
<reference evidence="1" key="2">
    <citation type="submission" date="2010-07" db="EMBL/GenBank/DDBJ databases">
        <authorList>
            <consortium name="The Broad Institute Genome Sequencing Platform"/>
            <consortium name="Broad Institute Genome Sequencing Center for Infectious Disease"/>
            <person name="Ma L.-J."/>
            <person name="Dead R."/>
            <person name="Young S."/>
            <person name="Zeng Q."/>
            <person name="Koehrsen M."/>
            <person name="Alvarado L."/>
            <person name="Berlin A."/>
            <person name="Chapman S.B."/>
            <person name="Chen Z."/>
            <person name="Freedman E."/>
            <person name="Gellesch M."/>
            <person name="Goldberg J."/>
            <person name="Griggs A."/>
            <person name="Gujja S."/>
            <person name="Heilman E.R."/>
            <person name="Heiman D."/>
            <person name="Hepburn T."/>
            <person name="Howarth C."/>
            <person name="Jen D."/>
            <person name="Larson L."/>
            <person name="Mehta T."/>
            <person name="Neiman D."/>
            <person name="Pearson M."/>
            <person name="Roberts A."/>
            <person name="Saif S."/>
            <person name="Shea T."/>
            <person name="Shenoy N."/>
            <person name="Sisk P."/>
            <person name="Stolte C."/>
            <person name="Sykes S."/>
            <person name="Walk T."/>
            <person name="White J."/>
            <person name="Yandava C."/>
            <person name="Haas B."/>
            <person name="Nusbaum C."/>
            <person name="Birren B."/>
        </authorList>
    </citation>
    <scope>NUCLEOTIDE SEQUENCE</scope>
    <source>
        <strain evidence="1">R3-111a-1</strain>
    </source>
</reference>
<dbReference type="GeneID" id="20346410"/>
<gene>
    <name evidence="2" type="primary">20346410</name>
    <name evidence="1" type="ORF">GGTG_05952</name>
</gene>
<proteinExistence type="predicted"/>
<accession>J3NXE6</accession>
<evidence type="ECO:0000313" key="1">
    <source>
        <dbReference type="EMBL" id="EJT76028.1"/>
    </source>
</evidence>
<dbReference type="VEuPathDB" id="FungiDB:GGTG_05952"/>
<dbReference type="RefSeq" id="XP_009222028.1">
    <property type="nucleotide sequence ID" value="XM_009223764.1"/>
</dbReference>
<dbReference type="Proteomes" id="UP000006039">
    <property type="component" value="Unassembled WGS sequence"/>
</dbReference>
<organism evidence="1">
    <name type="scientific">Gaeumannomyces tritici (strain R3-111a-1)</name>
    <name type="common">Wheat and barley take-all root rot fungus</name>
    <name type="synonym">Gaeumannomyces graminis var. tritici</name>
    <dbReference type="NCBI Taxonomy" id="644352"/>
    <lineage>
        <taxon>Eukaryota</taxon>
        <taxon>Fungi</taxon>
        <taxon>Dikarya</taxon>
        <taxon>Ascomycota</taxon>
        <taxon>Pezizomycotina</taxon>
        <taxon>Sordariomycetes</taxon>
        <taxon>Sordariomycetidae</taxon>
        <taxon>Magnaporthales</taxon>
        <taxon>Magnaporthaceae</taxon>
        <taxon>Gaeumannomyces</taxon>
    </lineage>
</organism>
<reference evidence="3" key="1">
    <citation type="submission" date="2010-07" db="EMBL/GenBank/DDBJ databases">
        <title>The genome sequence of Gaeumannomyces graminis var. tritici strain R3-111a-1.</title>
        <authorList>
            <consortium name="The Broad Institute Genome Sequencing Platform"/>
            <person name="Ma L.-J."/>
            <person name="Dead R."/>
            <person name="Young S."/>
            <person name="Zeng Q."/>
            <person name="Koehrsen M."/>
            <person name="Alvarado L."/>
            <person name="Berlin A."/>
            <person name="Chapman S.B."/>
            <person name="Chen Z."/>
            <person name="Freedman E."/>
            <person name="Gellesch M."/>
            <person name="Goldberg J."/>
            <person name="Griggs A."/>
            <person name="Gujja S."/>
            <person name="Heilman E.R."/>
            <person name="Heiman D."/>
            <person name="Hepburn T."/>
            <person name="Howarth C."/>
            <person name="Jen D."/>
            <person name="Larson L."/>
            <person name="Mehta T."/>
            <person name="Neiman D."/>
            <person name="Pearson M."/>
            <person name="Roberts A."/>
            <person name="Saif S."/>
            <person name="Shea T."/>
            <person name="Shenoy N."/>
            <person name="Sisk P."/>
            <person name="Stolte C."/>
            <person name="Sykes S."/>
            <person name="Walk T."/>
            <person name="White J."/>
            <person name="Yandava C."/>
            <person name="Haas B."/>
            <person name="Nusbaum C."/>
            <person name="Birren B."/>
        </authorList>
    </citation>
    <scope>NUCLEOTIDE SEQUENCE [LARGE SCALE GENOMIC DNA]</scope>
    <source>
        <strain evidence="3">R3-111a-1</strain>
    </source>
</reference>
<evidence type="ECO:0000313" key="3">
    <source>
        <dbReference type="Proteomes" id="UP000006039"/>
    </source>
</evidence>
<name>J3NXE6_GAET3</name>
<keyword evidence="3" id="KW-1185">Reference proteome</keyword>
<dbReference type="AlphaFoldDB" id="J3NXE6"/>
<sequence>MNVASSSCLGSTSLRHGGVACHALNKLGGEVCAGTKLLERPNDVLEFRALGPRLVRVD</sequence>
<reference evidence="2" key="5">
    <citation type="submission" date="2018-04" db="UniProtKB">
        <authorList>
            <consortium name="EnsemblFungi"/>
        </authorList>
    </citation>
    <scope>IDENTIFICATION</scope>
    <source>
        <strain evidence="2">R3-111a-1</strain>
    </source>
</reference>
<protein>
    <submittedName>
        <fullName evidence="1 2">Uncharacterized protein</fullName>
    </submittedName>
</protein>
<evidence type="ECO:0000313" key="2">
    <source>
        <dbReference type="EnsemblFungi" id="EJT76028"/>
    </source>
</evidence>